<sequence>MNSTLLSPEQLRSRVITLGWERVFLVALFLAFSGLALLFPFSGDDWAWGSRIGQERLSTFFDNYNGRYAGNLAVLVLTRSGFLAALVVAATVTAIVFLVVDLAESRTPLGYALATLLFIGMPVAVWRQAVVWTSGFANYALAALCVLVFVRVVKADWRHGSRRRLGLVEGVGTVMLGVVSALFMEHVTLYLVVASLAYTTCHRVVRGHFSARATCWSVALAAGAVLMFQNEAYRAAAGGENGYQQIDSSLGLGAVLRLVAKAGDVVSHQLVVQNVLLNVAVVVLVGALLLAAGPRVSHRAAVTVGGLAVVFLTLTLVLRNSDTVPSLPLSLRMLAGVAAFLLLGLLVVVTRLLVSSVWRRQQVYTACGSVVLLAGPLTIVEPVGPRCFFPTYVLLMVVVMVLLKEVTETAGEGASRYGTPVVAAVALATLAAHVVVYAVIQVASVERLDHIRAEVEAGATEVDIEPLPFRGQVHHPDPAWDVVNTRFKLFHGLPEDLELRVSD</sequence>
<name>A0A1I5F9Y3_9ACTN</name>
<dbReference type="RefSeq" id="WP_075013369.1">
    <property type="nucleotide sequence ID" value="NZ_FOWE01000004.1"/>
</dbReference>
<proteinExistence type="predicted"/>
<evidence type="ECO:0000256" key="1">
    <source>
        <dbReference type="SAM" id="Phobius"/>
    </source>
</evidence>
<keyword evidence="1" id="KW-0472">Membrane</keyword>
<reference evidence="3" key="1">
    <citation type="submission" date="2016-10" db="EMBL/GenBank/DDBJ databases">
        <authorList>
            <person name="Varghese N."/>
            <person name="Submissions S."/>
        </authorList>
    </citation>
    <scope>NUCLEOTIDE SEQUENCE [LARGE SCALE GENOMIC DNA]</scope>
    <source>
        <strain evidence="3">DSM 43161</strain>
    </source>
</reference>
<feature type="transmembrane region" description="Helical" evidence="1">
    <location>
        <begin position="419"/>
        <end position="440"/>
    </location>
</feature>
<keyword evidence="1" id="KW-0812">Transmembrane</keyword>
<feature type="transmembrane region" description="Helical" evidence="1">
    <location>
        <begin position="300"/>
        <end position="318"/>
    </location>
</feature>
<evidence type="ECO:0000313" key="2">
    <source>
        <dbReference type="EMBL" id="SFO20439.1"/>
    </source>
</evidence>
<dbReference type="OrthoDB" id="1821221at2"/>
<feature type="transmembrane region" description="Helical" evidence="1">
    <location>
        <begin position="136"/>
        <end position="153"/>
    </location>
</feature>
<feature type="transmembrane region" description="Helical" evidence="1">
    <location>
        <begin position="275"/>
        <end position="293"/>
    </location>
</feature>
<dbReference type="AlphaFoldDB" id="A0A1I5F9Y3"/>
<feature type="transmembrane region" description="Helical" evidence="1">
    <location>
        <begin position="330"/>
        <end position="354"/>
    </location>
</feature>
<dbReference type="Pfam" id="PF19528">
    <property type="entry name" value="DUF6056"/>
    <property type="match status" value="1"/>
</dbReference>
<feature type="transmembrane region" description="Helical" evidence="1">
    <location>
        <begin position="82"/>
        <end position="102"/>
    </location>
</feature>
<feature type="transmembrane region" description="Helical" evidence="1">
    <location>
        <begin position="389"/>
        <end position="407"/>
    </location>
</feature>
<feature type="transmembrane region" description="Helical" evidence="1">
    <location>
        <begin position="20"/>
        <end position="41"/>
    </location>
</feature>
<feature type="transmembrane region" description="Helical" evidence="1">
    <location>
        <begin position="165"/>
        <end position="184"/>
    </location>
</feature>
<feature type="transmembrane region" description="Helical" evidence="1">
    <location>
        <begin position="109"/>
        <end position="130"/>
    </location>
</feature>
<organism evidence="2 3">
    <name type="scientific">Geodermatophilus obscurus</name>
    <dbReference type="NCBI Taxonomy" id="1861"/>
    <lineage>
        <taxon>Bacteria</taxon>
        <taxon>Bacillati</taxon>
        <taxon>Actinomycetota</taxon>
        <taxon>Actinomycetes</taxon>
        <taxon>Geodermatophilales</taxon>
        <taxon>Geodermatophilaceae</taxon>
        <taxon>Geodermatophilus</taxon>
    </lineage>
</organism>
<dbReference type="Proteomes" id="UP000183642">
    <property type="component" value="Unassembled WGS sequence"/>
</dbReference>
<keyword evidence="1" id="KW-1133">Transmembrane helix</keyword>
<gene>
    <name evidence="2" type="ORF">SAMN05660359_02016</name>
</gene>
<accession>A0A1I5F9Y3</accession>
<keyword evidence="3" id="KW-1185">Reference proteome</keyword>
<evidence type="ECO:0000313" key="3">
    <source>
        <dbReference type="Proteomes" id="UP000183642"/>
    </source>
</evidence>
<protein>
    <recommendedName>
        <fullName evidence="4">Glucosyl transferase GtrII</fullName>
    </recommendedName>
</protein>
<dbReference type="EMBL" id="FOWE01000004">
    <property type="protein sequence ID" value="SFO20439.1"/>
    <property type="molecule type" value="Genomic_DNA"/>
</dbReference>
<dbReference type="InterPro" id="IPR045691">
    <property type="entry name" value="DUF6056"/>
</dbReference>
<evidence type="ECO:0008006" key="4">
    <source>
        <dbReference type="Google" id="ProtNLM"/>
    </source>
</evidence>